<proteinExistence type="inferred from homology"/>
<keyword evidence="3" id="KW-1185">Reference proteome</keyword>
<evidence type="ECO:0008006" key="4">
    <source>
        <dbReference type="Google" id="ProtNLM"/>
    </source>
</evidence>
<dbReference type="InterPro" id="IPR044053">
    <property type="entry name" value="AsaB-like"/>
</dbReference>
<dbReference type="OrthoDB" id="412788at2759"/>
<name>A0A2G8RMS8_9APHY</name>
<dbReference type="STRING" id="1077348.A0A2G8RMS8"/>
<organism evidence="2 3">
    <name type="scientific">Ganoderma sinense ZZ0214-1</name>
    <dbReference type="NCBI Taxonomy" id="1077348"/>
    <lineage>
        <taxon>Eukaryota</taxon>
        <taxon>Fungi</taxon>
        <taxon>Dikarya</taxon>
        <taxon>Basidiomycota</taxon>
        <taxon>Agaricomycotina</taxon>
        <taxon>Agaricomycetes</taxon>
        <taxon>Polyporales</taxon>
        <taxon>Polyporaceae</taxon>
        <taxon>Ganoderma</taxon>
    </lineage>
</organism>
<accession>A0A2G8RMS8</accession>
<dbReference type="PANTHER" id="PTHR34598:SF3">
    <property type="entry name" value="OXIDOREDUCTASE AN1597"/>
    <property type="match status" value="1"/>
</dbReference>
<gene>
    <name evidence="2" type="ORF">GSI_15511</name>
</gene>
<sequence>MATAAVLAPHDVPTRLNYYTPIGTEEPYQYVLSPPEGKLPNNLGLDPHDVTVHDARGRESEFSLDKNGFQFVNYPSAEKEFDDDERIKEVYYPEVEKLLKEVAGAKRVFIFDHTLRRKPDPNASQGPTNRGPVERVHIDQTYNASVERVKYHVPEDAARLLQSRVRIINVWRPIHHPVAHKPLAVSDWRHLDEKDLVSVHFIYPHRTGSTYSVRYNPAHKWWHLAGQTPDEVTLIKCYDSEEDRARLTPHSAFADTSSPAEAPHRESIEVRALVFDSE</sequence>
<dbReference type="AlphaFoldDB" id="A0A2G8RMS8"/>
<comment type="caution">
    <text evidence="2">The sequence shown here is derived from an EMBL/GenBank/DDBJ whole genome shotgun (WGS) entry which is preliminary data.</text>
</comment>
<comment type="similarity">
    <text evidence="1">Belongs to the asaB hydroxylase/desaturase family.</text>
</comment>
<reference evidence="2 3" key="1">
    <citation type="journal article" date="2015" name="Sci. Rep.">
        <title>Chromosome-level genome map provides insights into diverse defense mechanisms in the medicinal fungus Ganoderma sinense.</title>
        <authorList>
            <person name="Zhu Y."/>
            <person name="Xu J."/>
            <person name="Sun C."/>
            <person name="Zhou S."/>
            <person name="Xu H."/>
            <person name="Nelson D.R."/>
            <person name="Qian J."/>
            <person name="Song J."/>
            <person name="Luo H."/>
            <person name="Xiang L."/>
            <person name="Li Y."/>
            <person name="Xu Z."/>
            <person name="Ji A."/>
            <person name="Wang L."/>
            <person name="Lu S."/>
            <person name="Hayward A."/>
            <person name="Sun W."/>
            <person name="Li X."/>
            <person name="Schwartz D.C."/>
            <person name="Wang Y."/>
            <person name="Chen S."/>
        </authorList>
    </citation>
    <scope>NUCLEOTIDE SEQUENCE [LARGE SCALE GENOMIC DNA]</scope>
    <source>
        <strain evidence="2 3">ZZ0214-1</strain>
    </source>
</reference>
<evidence type="ECO:0000313" key="3">
    <source>
        <dbReference type="Proteomes" id="UP000230002"/>
    </source>
</evidence>
<dbReference type="EMBL" id="AYKW01000069">
    <property type="protein sequence ID" value="PIL22816.1"/>
    <property type="molecule type" value="Genomic_DNA"/>
</dbReference>
<dbReference type="GO" id="GO:0016491">
    <property type="term" value="F:oxidoreductase activity"/>
    <property type="evidence" value="ECO:0007669"/>
    <property type="project" value="InterPro"/>
</dbReference>
<protein>
    <recommendedName>
        <fullName evidence="4">Methyltransferase</fullName>
    </recommendedName>
</protein>
<evidence type="ECO:0000256" key="1">
    <source>
        <dbReference type="ARBA" id="ARBA00023604"/>
    </source>
</evidence>
<dbReference type="NCBIfam" id="NF041278">
    <property type="entry name" value="CmcJ_NvfI_EfuI"/>
    <property type="match status" value="1"/>
</dbReference>
<dbReference type="Proteomes" id="UP000230002">
    <property type="component" value="Unassembled WGS sequence"/>
</dbReference>
<evidence type="ECO:0000313" key="2">
    <source>
        <dbReference type="EMBL" id="PIL22816.1"/>
    </source>
</evidence>
<dbReference type="PANTHER" id="PTHR34598">
    <property type="entry name" value="BLL6449 PROTEIN"/>
    <property type="match status" value="1"/>
</dbReference>